<sequence length="106" mass="11704">MPKAMILFSFGHSFLSKLLWQPLTSKDLKAYASFSISSLTFVLPWRLCRGSQSPRLLGIDLEESMNCLNRILSSNKDSNFHPCVDDASPLPLSTPLPSSCGGDTLR</sequence>
<evidence type="ECO:0000313" key="3">
    <source>
        <dbReference type="Proteomes" id="UP001359559"/>
    </source>
</evidence>
<evidence type="ECO:0000256" key="1">
    <source>
        <dbReference type="SAM" id="MobiDB-lite"/>
    </source>
</evidence>
<feature type="region of interest" description="Disordered" evidence="1">
    <location>
        <begin position="87"/>
        <end position="106"/>
    </location>
</feature>
<comment type="caution">
    <text evidence="2">The sequence shown here is derived from an EMBL/GenBank/DDBJ whole genome shotgun (WGS) entry which is preliminary data.</text>
</comment>
<gene>
    <name evidence="2" type="ORF">RJT34_20140</name>
</gene>
<organism evidence="2 3">
    <name type="scientific">Clitoria ternatea</name>
    <name type="common">Butterfly pea</name>
    <dbReference type="NCBI Taxonomy" id="43366"/>
    <lineage>
        <taxon>Eukaryota</taxon>
        <taxon>Viridiplantae</taxon>
        <taxon>Streptophyta</taxon>
        <taxon>Embryophyta</taxon>
        <taxon>Tracheophyta</taxon>
        <taxon>Spermatophyta</taxon>
        <taxon>Magnoliopsida</taxon>
        <taxon>eudicotyledons</taxon>
        <taxon>Gunneridae</taxon>
        <taxon>Pentapetalae</taxon>
        <taxon>rosids</taxon>
        <taxon>fabids</taxon>
        <taxon>Fabales</taxon>
        <taxon>Fabaceae</taxon>
        <taxon>Papilionoideae</taxon>
        <taxon>50 kb inversion clade</taxon>
        <taxon>NPAAA clade</taxon>
        <taxon>indigoferoid/millettioid clade</taxon>
        <taxon>Phaseoleae</taxon>
        <taxon>Clitoria</taxon>
    </lineage>
</organism>
<protein>
    <submittedName>
        <fullName evidence="2">Uncharacterized protein</fullName>
    </submittedName>
</protein>
<reference evidence="2 3" key="1">
    <citation type="submission" date="2024-01" db="EMBL/GenBank/DDBJ databases">
        <title>The genomes of 5 underutilized Papilionoideae crops provide insights into root nodulation and disease resistance.</title>
        <authorList>
            <person name="Yuan L."/>
        </authorList>
    </citation>
    <scope>NUCLEOTIDE SEQUENCE [LARGE SCALE GENOMIC DNA]</scope>
    <source>
        <strain evidence="2">LY-2023</strain>
        <tissue evidence="2">Leaf</tissue>
    </source>
</reference>
<evidence type="ECO:0000313" key="2">
    <source>
        <dbReference type="EMBL" id="KAK7285371.1"/>
    </source>
</evidence>
<proteinExistence type="predicted"/>
<dbReference type="EMBL" id="JAYKXN010000005">
    <property type="protein sequence ID" value="KAK7285371.1"/>
    <property type="molecule type" value="Genomic_DNA"/>
</dbReference>
<keyword evidence="3" id="KW-1185">Reference proteome</keyword>
<feature type="compositionally biased region" description="Low complexity" evidence="1">
    <location>
        <begin position="88"/>
        <end position="99"/>
    </location>
</feature>
<dbReference type="Proteomes" id="UP001359559">
    <property type="component" value="Unassembled WGS sequence"/>
</dbReference>
<name>A0AAN9ISN1_CLITE</name>
<accession>A0AAN9ISN1</accession>
<dbReference type="AlphaFoldDB" id="A0AAN9ISN1"/>